<gene>
    <name evidence="1" type="ORF">EJ08DRAFT_698668</name>
</gene>
<name>A0A9P4NP47_9PEZI</name>
<dbReference type="InterPro" id="IPR032675">
    <property type="entry name" value="LRR_dom_sf"/>
</dbReference>
<dbReference type="AlphaFoldDB" id="A0A9P4NP47"/>
<reference evidence="1" key="1">
    <citation type="journal article" date="2020" name="Stud. Mycol.">
        <title>101 Dothideomycetes genomes: a test case for predicting lifestyles and emergence of pathogens.</title>
        <authorList>
            <person name="Haridas S."/>
            <person name="Albert R."/>
            <person name="Binder M."/>
            <person name="Bloem J."/>
            <person name="Labutti K."/>
            <person name="Salamov A."/>
            <person name="Andreopoulos B."/>
            <person name="Baker S."/>
            <person name="Barry K."/>
            <person name="Bills G."/>
            <person name="Bluhm B."/>
            <person name="Cannon C."/>
            <person name="Castanera R."/>
            <person name="Culley D."/>
            <person name="Daum C."/>
            <person name="Ezra D."/>
            <person name="Gonzalez J."/>
            <person name="Henrissat B."/>
            <person name="Kuo A."/>
            <person name="Liang C."/>
            <person name="Lipzen A."/>
            <person name="Lutzoni F."/>
            <person name="Magnuson J."/>
            <person name="Mondo S."/>
            <person name="Nolan M."/>
            <person name="Ohm R."/>
            <person name="Pangilinan J."/>
            <person name="Park H.-J."/>
            <person name="Ramirez L."/>
            <person name="Alfaro M."/>
            <person name="Sun H."/>
            <person name="Tritt A."/>
            <person name="Yoshinaga Y."/>
            <person name="Zwiers L.-H."/>
            <person name="Turgeon B."/>
            <person name="Goodwin S."/>
            <person name="Spatafora J."/>
            <person name="Crous P."/>
            <person name="Grigoriev I."/>
        </authorList>
    </citation>
    <scope>NUCLEOTIDE SEQUENCE</scope>
    <source>
        <strain evidence="1">CBS 130266</strain>
    </source>
</reference>
<dbReference type="Proteomes" id="UP000800235">
    <property type="component" value="Unassembled WGS sequence"/>
</dbReference>
<dbReference type="Gene3D" id="3.80.10.10">
    <property type="entry name" value="Ribonuclease Inhibitor"/>
    <property type="match status" value="1"/>
</dbReference>
<comment type="caution">
    <text evidence="1">The sequence shown here is derived from an EMBL/GenBank/DDBJ whole genome shotgun (WGS) entry which is preliminary data.</text>
</comment>
<evidence type="ECO:0000313" key="2">
    <source>
        <dbReference type="Proteomes" id="UP000800235"/>
    </source>
</evidence>
<keyword evidence="2" id="KW-1185">Reference proteome</keyword>
<accession>A0A9P4NP47</accession>
<proteinExistence type="predicted"/>
<sequence length="522" mass="59517">MTMVPSIQDLPNELLDTIFAYVSLEHRYKLRVFLNCDATQKSAREALFGAIGIAAHGDRSCNTFTSIDALATQLDLSPQFGRLTRQLSLRLINAPMLKSSPATTGPAGEKAYPGLRLSSLDWDLDVSDLLAAVPKLSELNLQLVPAMPITMGLVHELRELHTLHLSAMTLRHIRNLPFGMAPYAVYSNLRALELDNVVVAQAWQPDGTTLLDRFPLVTSLTINRHDERNLTTNWGLLETIKCFRNLRKLHVNVNFEIFNWSGLMLDRVMSAISAKSSLQDIAISHRLLSTGRPHPRSLQEIELSLWEFPHLEKLSCDAARVNFNPQNLNAPLPRQPCRIREIEFWARRSWDLVPIWWSLNRILQQANYDGFWPHLSKISIRAAEKPLFGERSREMTSANWASVYPQVARGSVRHPEIQIDWEDYKRVVRPWMISILDKNALWGANTSLITLEEVLGHLPEGGVKSTSGLLKCLPGPVFPEHYDQFKKEIKNLIRENSDQLRGLLRLRGPWLEHNLEGECYEW</sequence>
<evidence type="ECO:0000313" key="1">
    <source>
        <dbReference type="EMBL" id="KAF2429087.1"/>
    </source>
</evidence>
<dbReference type="SUPFAM" id="SSF52047">
    <property type="entry name" value="RNI-like"/>
    <property type="match status" value="1"/>
</dbReference>
<protein>
    <submittedName>
        <fullName evidence="1">Uncharacterized protein</fullName>
    </submittedName>
</protein>
<dbReference type="EMBL" id="MU007050">
    <property type="protein sequence ID" value="KAF2429087.1"/>
    <property type="molecule type" value="Genomic_DNA"/>
</dbReference>
<organism evidence="1 2">
    <name type="scientific">Tothia fuscella</name>
    <dbReference type="NCBI Taxonomy" id="1048955"/>
    <lineage>
        <taxon>Eukaryota</taxon>
        <taxon>Fungi</taxon>
        <taxon>Dikarya</taxon>
        <taxon>Ascomycota</taxon>
        <taxon>Pezizomycotina</taxon>
        <taxon>Dothideomycetes</taxon>
        <taxon>Pleosporomycetidae</taxon>
        <taxon>Venturiales</taxon>
        <taxon>Cylindrosympodiaceae</taxon>
        <taxon>Tothia</taxon>
    </lineage>
</organism>